<reference evidence="2" key="1">
    <citation type="journal article" date="2022" name="bioRxiv">
        <title>Sequencing and chromosome-scale assembly of the giantPleurodeles waltlgenome.</title>
        <authorList>
            <person name="Brown T."/>
            <person name="Elewa A."/>
            <person name="Iarovenko S."/>
            <person name="Subramanian E."/>
            <person name="Araus A.J."/>
            <person name="Petzold A."/>
            <person name="Susuki M."/>
            <person name="Suzuki K.-i.T."/>
            <person name="Hayashi T."/>
            <person name="Toyoda A."/>
            <person name="Oliveira C."/>
            <person name="Osipova E."/>
            <person name="Leigh N.D."/>
            <person name="Simon A."/>
            <person name="Yun M.H."/>
        </authorList>
    </citation>
    <scope>NUCLEOTIDE SEQUENCE</scope>
    <source>
        <strain evidence="2">20211129_DDA</strain>
        <tissue evidence="2">Liver</tissue>
    </source>
</reference>
<feature type="region of interest" description="Disordered" evidence="1">
    <location>
        <begin position="50"/>
        <end position="133"/>
    </location>
</feature>
<proteinExistence type="predicted"/>
<dbReference type="Proteomes" id="UP001066276">
    <property type="component" value="Chromosome 1_1"/>
</dbReference>
<protein>
    <submittedName>
        <fullName evidence="2">Uncharacterized protein</fullName>
    </submittedName>
</protein>
<dbReference type="AlphaFoldDB" id="A0AAV7WX46"/>
<sequence>MTRVRVCNGVPDTRQTPAATVSIANTTYDSGKYPGATFQHKDPVCGSENFRVKGGASANNWDIIPDECRDGEREEETRSNAERQSSNEEEGPRPEKQEEDRSGPTTGGKDTEEPVLGSRENAVKEEDGGDRDR</sequence>
<evidence type="ECO:0000313" key="3">
    <source>
        <dbReference type="Proteomes" id="UP001066276"/>
    </source>
</evidence>
<organism evidence="2 3">
    <name type="scientific">Pleurodeles waltl</name>
    <name type="common">Iberian ribbed newt</name>
    <dbReference type="NCBI Taxonomy" id="8319"/>
    <lineage>
        <taxon>Eukaryota</taxon>
        <taxon>Metazoa</taxon>
        <taxon>Chordata</taxon>
        <taxon>Craniata</taxon>
        <taxon>Vertebrata</taxon>
        <taxon>Euteleostomi</taxon>
        <taxon>Amphibia</taxon>
        <taxon>Batrachia</taxon>
        <taxon>Caudata</taxon>
        <taxon>Salamandroidea</taxon>
        <taxon>Salamandridae</taxon>
        <taxon>Pleurodelinae</taxon>
        <taxon>Pleurodeles</taxon>
    </lineage>
</organism>
<feature type="compositionally biased region" description="Basic and acidic residues" evidence="1">
    <location>
        <begin position="66"/>
        <end position="81"/>
    </location>
</feature>
<comment type="caution">
    <text evidence="2">The sequence shown here is derived from an EMBL/GenBank/DDBJ whole genome shotgun (WGS) entry which is preliminary data.</text>
</comment>
<accession>A0AAV7WX46</accession>
<keyword evidence="3" id="KW-1185">Reference proteome</keyword>
<name>A0AAV7WX46_PLEWA</name>
<feature type="compositionally biased region" description="Basic and acidic residues" evidence="1">
    <location>
        <begin position="90"/>
        <end position="102"/>
    </location>
</feature>
<gene>
    <name evidence="2" type="ORF">NDU88_004231</name>
</gene>
<dbReference type="EMBL" id="JANPWB010000001">
    <property type="protein sequence ID" value="KAJ1216630.1"/>
    <property type="molecule type" value="Genomic_DNA"/>
</dbReference>
<feature type="compositionally biased region" description="Basic and acidic residues" evidence="1">
    <location>
        <begin position="121"/>
        <end position="133"/>
    </location>
</feature>
<evidence type="ECO:0000256" key="1">
    <source>
        <dbReference type="SAM" id="MobiDB-lite"/>
    </source>
</evidence>
<evidence type="ECO:0000313" key="2">
    <source>
        <dbReference type="EMBL" id="KAJ1216630.1"/>
    </source>
</evidence>